<evidence type="ECO:0000313" key="3">
    <source>
        <dbReference type="Proteomes" id="UP001152798"/>
    </source>
</evidence>
<dbReference type="EMBL" id="OV725080">
    <property type="protein sequence ID" value="CAH1400110.1"/>
    <property type="molecule type" value="Genomic_DNA"/>
</dbReference>
<reference evidence="2" key="1">
    <citation type="submission" date="2022-01" db="EMBL/GenBank/DDBJ databases">
        <authorList>
            <person name="King R."/>
        </authorList>
    </citation>
    <scope>NUCLEOTIDE SEQUENCE</scope>
</reference>
<keyword evidence="3" id="KW-1185">Reference proteome</keyword>
<dbReference type="OrthoDB" id="9368434at2759"/>
<feature type="region of interest" description="Disordered" evidence="1">
    <location>
        <begin position="1"/>
        <end position="21"/>
    </location>
</feature>
<accession>A0A9P0HD65</accession>
<dbReference type="Proteomes" id="UP001152798">
    <property type="component" value="Chromosome 4"/>
</dbReference>
<evidence type="ECO:0000313" key="2">
    <source>
        <dbReference type="EMBL" id="CAH1400110.1"/>
    </source>
</evidence>
<organism evidence="2 3">
    <name type="scientific">Nezara viridula</name>
    <name type="common">Southern green stink bug</name>
    <name type="synonym">Cimex viridulus</name>
    <dbReference type="NCBI Taxonomy" id="85310"/>
    <lineage>
        <taxon>Eukaryota</taxon>
        <taxon>Metazoa</taxon>
        <taxon>Ecdysozoa</taxon>
        <taxon>Arthropoda</taxon>
        <taxon>Hexapoda</taxon>
        <taxon>Insecta</taxon>
        <taxon>Pterygota</taxon>
        <taxon>Neoptera</taxon>
        <taxon>Paraneoptera</taxon>
        <taxon>Hemiptera</taxon>
        <taxon>Heteroptera</taxon>
        <taxon>Panheteroptera</taxon>
        <taxon>Pentatomomorpha</taxon>
        <taxon>Pentatomoidea</taxon>
        <taxon>Pentatomidae</taxon>
        <taxon>Pentatominae</taxon>
        <taxon>Nezara</taxon>
    </lineage>
</organism>
<evidence type="ECO:0000256" key="1">
    <source>
        <dbReference type="SAM" id="MobiDB-lite"/>
    </source>
</evidence>
<name>A0A9P0HD65_NEZVI</name>
<gene>
    <name evidence="2" type="ORF">NEZAVI_LOCUS9412</name>
</gene>
<dbReference type="AlphaFoldDB" id="A0A9P0HD65"/>
<sequence>MGANSVTLQYPRAGRPNDPFNEVKGHWKMPRYLLIANRSSEDDRARPPAEVELRGSAGIYARELIPQGARYGPFMGKWVPKPLDPSFAWEDSGIIISKMCIKKLENHNTKRATMKNNKNNPTEDMRMLM</sequence>
<proteinExistence type="predicted"/>
<protein>
    <submittedName>
        <fullName evidence="2">Uncharacterized protein</fullName>
    </submittedName>
</protein>